<feature type="transmembrane region" description="Helical" evidence="6">
    <location>
        <begin position="34"/>
        <end position="57"/>
    </location>
</feature>
<feature type="transmembrane region" description="Helical" evidence="6">
    <location>
        <begin position="279"/>
        <end position="296"/>
    </location>
</feature>
<gene>
    <name evidence="8" type="ORF">IAA31_01890</name>
</gene>
<evidence type="ECO:0000256" key="6">
    <source>
        <dbReference type="SAM" id="Phobius"/>
    </source>
</evidence>
<feature type="transmembrane region" description="Helical" evidence="6">
    <location>
        <begin position="99"/>
        <end position="118"/>
    </location>
</feature>
<dbReference type="InterPro" id="IPR050638">
    <property type="entry name" value="AA-Vitamin_Transporters"/>
</dbReference>
<evidence type="ECO:0000256" key="4">
    <source>
        <dbReference type="ARBA" id="ARBA00022989"/>
    </source>
</evidence>
<dbReference type="EMBL" id="JAHLFG010000022">
    <property type="protein sequence ID" value="MBU3826231.1"/>
    <property type="molecule type" value="Genomic_DNA"/>
</dbReference>
<feature type="transmembrane region" description="Helical" evidence="6">
    <location>
        <begin position="69"/>
        <end position="93"/>
    </location>
</feature>
<feature type="domain" description="EamA" evidence="7">
    <location>
        <begin position="160"/>
        <end position="296"/>
    </location>
</feature>
<dbReference type="Pfam" id="PF00892">
    <property type="entry name" value="EamA"/>
    <property type="match status" value="2"/>
</dbReference>
<evidence type="ECO:0000256" key="1">
    <source>
        <dbReference type="ARBA" id="ARBA00004651"/>
    </source>
</evidence>
<feature type="transmembrane region" description="Helical" evidence="6">
    <location>
        <begin position="223"/>
        <end position="244"/>
    </location>
</feature>
<evidence type="ECO:0000256" key="3">
    <source>
        <dbReference type="ARBA" id="ARBA00022692"/>
    </source>
</evidence>
<feature type="transmembrane region" description="Helical" evidence="6">
    <location>
        <begin position="127"/>
        <end position="144"/>
    </location>
</feature>
<reference evidence="8" key="1">
    <citation type="journal article" date="2021" name="PeerJ">
        <title>Extensive microbial diversity within the chicken gut microbiome revealed by metagenomics and culture.</title>
        <authorList>
            <person name="Gilroy R."/>
            <person name="Ravi A."/>
            <person name="Getino M."/>
            <person name="Pursley I."/>
            <person name="Horton D.L."/>
            <person name="Alikhan N.F."/>
            <person name="Baker D."/>
            <person name="Gharbi K."/>
            <person name="Hall N."/>
            <person name="Watson M."/>
            <person name="Adriaenssens E.M."/>
            <person name="Foster-Nyarko E."/>
            <person name="Jarju S."/>
            <person name="Secka A."/>
            <person name="Antonio M."/>
            <person name="Oren A."/>
            <person name="Chaudhuri R.R."/>
            <person name="La Ragione R."/>
            <person name="Hildebrand F."/>
            <person name="Pallen M.J."/>
        </authorList>
    </citation>
    <scope>NUCLEOTIDE SEQUENCE</scope>
    <source>
        <strain evidence="8">687</strain>
    </source>
</reference>
<keyword evidence="4 6" id="KW-1133">Transmembrane helix</keyword>
<feature type="transmembrane region" description="Helical" evidence="6">
    <location>
        <begin position="156"/>
        <end position="176"/>
    </location>
</feature>
<keyword evidence="5 6" id="KW-0472">Membrane</keyword>
<keyword evidence="3 6" id="KW-0812">Transmembrane</keyword>
<organism evidence="8 9">
    <name type="scientific">Candidatus Anaerobiospirillum merdipullorum</name>
    <dbReference type="NCBI Taxonomy" id="2838450"/>
    <lineage>
        <taxon>Bacteria</taxon>
        <taxon>Pseudomonadati</taxon>
        <taxon>Pseudomonadota</taxon>
        <taxon>Gammaproteobacteria</taxon>
        <taxon>Aeromonadales</taxon>
        <taxon>Succinivibrionaceae</taxon>
        <taxon>Anaerobiospirillum</taxon>
    </lineage>
</organism>
<dbReference type="PANTHER" id="PTHR32322:SF18">
    <property type="entry name" value="S-ADENOSYLMETHIONINE_S-ADENOSYLHOMOCYSTEINE TRANSPORTER"/>
    <property type="match status" value="1"/>
</dbReference>
<dbReference type="InterPro" id="IPR037185">
    <property type="entry name" value="EmrE-like"/>
</dbReference>
<comment type="caution">
    <text evidence="8">The sequence shown here is derived from an EMBL/GenBank/DDBJ whole genome shotgun (WGS) entry which is preliminary data.</text>
</comment>
<keyword evidence="2" id="KW-1003">Cell membrane</keyword>
<accession>A0A9E2KMK8</accession>
<evidence type="ECO:0000313" key="9">
    <source>
        <dbReference type="Proteomes" id="UP000824150"/>
    </source>
</evidence>
<dbReference type="Proteomes" id="UP000824150">
    <property type="component" value="Unassembled WGS sequence"/>
</dbReference>
<dbReference type="InterPro" id="IPR000620">
    <property type="entry name" value="EamA_dom"/>
</dbReference>
<comment type="subcellular location">
    <subcellularLocation>
        <location evidence="1">Cell membrane</location>
        <topology evidence="1">Multi-pass membrane protein</topology>
    </subcellularLocation>
</comment>
<evidence type="ECO:0000313" key="8">
    <source>
        <dbReference type="EMBL" id="MBU3826231.1"/>
    </source>
</evidence>
<evidence type="ECO:0000256" key="5">
    <source>
        <dbReference type="ARBA" id="ARBA00023136"/>
    </source>
</evidence>
<feature type="transmembrane region" description="Helical" evidence="6">
    <location>
        <begin position="256"/>
        <end position="273"/>
    </location>
</feature>
<proteinExistence type="predicted"/>
<dbReference type="SUPFAM" id="SSF103481">
    <property type="entry name" value="Multidrug resistance efflux transporter EmrE"/>
    <property type="match status" value="2"/>
</dbReference>
<sequence>MKSTALIGHLAMFTANSMFGLLSPIAKIVLIGGVISPFVMTELRISGAMILFWLAAACRPHEHVPHGDLLRFFFAAMFAIVFNQGSFIFGVGLTSPADASILTTSMPLWAMLFAAFILKDPITGKKVLGLAAGAIGALILIISSQPSTAGAVDRGWSGLLGDLLVTTAQMSFGFYVVRFKDLVSRYSLFTSMKWMFTFAFVLTVPFTARQMAAVPWETLDLTVYLSLAFVVVGATFLAYVLLVVGQLRLQPTVVGMYNYVQPVVACIVAIYLGLDHFTLIKGFAVALIFVGVYIVTHSRTKEEIEAYHQRQAQQQAKSNDSNVPK</sequence>
<evidence type="ECO:0000259" key="7">
    <source>
        <dbReference type="Pfam" id="PF00892"/>
    </source>
</evidence>
<evidence type="ECO:0000256" key="2">
    <source>
        <dbReference type="ARBA" id="ARBA00022475"/>
    </source>
</evidence>
<dbReference type="PANTHER" id="PTHR32322">
    <property type="entry name" value="INNER MEMBRANE TRANSPORTER"/>
    <property type="match status" value="1"/>
</dbReference>
<dbReference type="GO" id="GO:0005886">
    <property type="term" value="C:plasma membrane"/>
    <property type="evidence" value="ECO:0007669"/>
    <property type="project" value="UniProtKB-SubCell"/>
</dbReference>
<dbReference type="AlphaFoldDB" id="A0A9E2KMK8"/>
<protein>
    <submittedName>
        <fullName evidence="8">DMT family transporter</fullName>
    </submittedName>
</protein>
<feature type="transmembrane region" description="Helical" evidence="6">
    <location>
        <begin position="188"/>
        <end position="208"/>
    </location>
</feature>
<reference evidence="8" key="2">
    <citation type="submission" date="2021-04" db="EMBL/GenBank/DDBJ databases">
        <authorList>
            <person name="Gilroy R."/>
        </authorList>
    </citation>
    <scope>NUCLEOTIDE SEQUENCE</scope>
    <source>
        <strain evidence="8">687</strain>
    </source>
</reference>
<feature type="domain" description="EamA" evidence="7">
    <location>
        <begin position="7"/>
        <end position="141"/>
    </location>
</feature>
<name>A0A9E2KMK8_9GAMM</name>